<dbReference type="Pfam" id="PF01814">
    <property type="entry name" value="Hemerythrin"/>
    <property type="match status" value="1"/>
</dbReference>
<dbReference type="InterPro" id="IPR012312">
    <property type="entry name" value="Hemerythrin-like"/>
</dbReference>
<proteinExistence type="predicted"/>
<feature type="compositionally biased region" description="Pro residues" evidence="1">
    <location>
        <begin position="152"/>
        <end position="161"/>
    </location>
</feature>
<accession>A0AAU1ULE2</accession>
<dbReference type="AlphaFoldDB" id="A0AAU1ULE2"/>
<organism evidence="3">
    <name type="scientific">Streptomyces sp. NBC_00119</name>
    <dbReference type="NCBI Taxonomy" id="2975659"/>
    <lineage>
        <taxon>Bacteria</taxon>
        <taxon>Bacillati</taxon>
        <taxon>Actinomycetota</taxon>
        <taxon>Actinomycetes</taxon>
        <taxon>Kitasatosporales</taxon>
        <taxon>Streptomycetaceae</taxon>
        <taxon>Streptomyces</taxon>
    </lineage>
</organism>
<dbReference type="PANTHER" id="PTHR35585:SF1">
    <property type="entry name" value="HHE DOMAIN PROTEIN (AFU_ORTHOLOGUE AFUA_4G00730)"/>
    <property type="match status" value="1"/>
</dbReference>
<gene>
    <name evidence="3" type="ORF">OHU69_48050</name>
</gene>
<reference evidence="3" key="1">
    <citation type="submission" date="2022-10" db="EMBL/GenBank/DDBJ databases">
        <title>The complete genomes of actinobacterial strains from the NBC collection.</title>
        <authorList>
            <person name="Joergensen T.S."/>
            <person name="Alvarez Arevalo M."/>
            <person name="Sterndorff E.B."/>
            <person name="Faurdal D."/>
            <person name="Vuksanovic O."/>
            <person name="Mourched A.-S."/>
            <person name="Charusanti P."/>
            <person name="Shaw S."/>
            <person name="Blin K."/>
            <person name="Weber T."/>
        </authorList>
    </citation>
    <scope>NUCLEOTIDE SEQUENCE</scope>
    <source>
        <strain evidence="3">NBC_00119</strain>
    </source>
</reference>
<dbReference type="EMBL" id="CP108195">
    <property type="protein sequence ID" value="WTS18070.1"/>
    <property type="molecule type" value="Genomic_DNA"/>
</dbReference>
<sequence length="186" mass="20746">MAGHGGDVIAELTADHREVDELFAQIEQIAPGSAERKRLLDQLTIELVRHSVAEEEYLYPAVRDHLENGDALADKELADHARVEQLLKDLQTKDADDLEFTRLLVNLKTEVFAHVRDEEQNLFVQLREGCHPFVLESLGTKVRHAKKTAPTRPHPAVPDSPPANKLLAPGLGLVDRARDYVTGRGQ</sequence>
<dbReference type="PANTHER" id="PTHR35585">
    <property type="entry name" value="HHE DOMAIN PROTEIN (AFU_ORTHOLOGUE AFUA_4G00730)"/>
    <property type="match status" value="1"/>
</dbReference>
<dbReference type="Gene3D" id="1.20.120.520">
    <property type="entry name" value="nmb1532 protein domain like"/>
    <property type="match status" value="1"/>
</dbReference>
<evidence type="ECO:0000256" key="1">
    <source>
        <dbReference type="SAM" id="MobiDB-lite"/>
    </source>
</evidence>
<dbReference type="CDD" id="cd12108">
    <property type="entry name" value="Hr-like"/>
    <property type="match status" value="1"/>
</dbReference>
<feature type="domain" description="Hemerythrin-like" evidence="2">
    <location>
        <begin position="8"/>
        <end position="124"/>
    </location>
</feature>
<evidence type="ECO:0000259" key="2">
    <source>
        <dbReference type="Pfam" id="PF01814"/>
    </source>
</evidence>
<evidence type="ECO:0000313" key="3">
    <source>
        <dbReference type="EMBL" id="WTS18070.1"/>
    </source>
</evidence>
<protein>
    <submittedName>
        <fullName evidence="3">Hemerythrin domain-containing protein</fullName>
    </submittedName>
</protein>
<feature type="region of interest" description="Disordered" evidence="1">
    <location>
        <begin position="145"/>
        <end position="165"/>
    </location>
</feature>
<name>A0AAU1ULE2_9ACTN</name>